<proteinExistence type="predicted"/>
<feature type="domain" description="TNase-like" evidence="2">
    <location>
        <begin position="33"/>
        <end position="144"/>
    </location>
</feature>
<keyword evidence="4" id="KW-1185">Reference proteome</keyword>
<organism evidence="3 4">
    <name type="scientific">Reyranella soli</name>
    <dbReference type="NCBI Taxonomy" id="1230389"/>
    <lineage>
        <taxon>Bacteria</taxon>
        <taxon>Pseudomonadati</taxon>
        <taxon>Pseudomonadota</taxon>
        <taxon>Alphaproteobacteria</taxon>
        <taxon>Hyphomicrobiales</taxon>
        <taxon>Reyranellaceae</taxon>
        <taxon>Reyranella</taxon>
    </lineage>
</organism>
<dbReference type="PANTHER" id="PTHR12302">
    <property type="entry name" value="EBNA2 BINDING PROTEIN P100"/>
    <property type="match status" value="1"/>
</dbReference>
<dbReference type="Pfam" id="PF00565">
    <property type="entry name" value="SNase"/>
    <property type="match status" value="1"/>
</dbReference>
<dbReference type="Proteomes" id="UP000321058">
    <property type="component" value="Unassembled WGS sequence"/>
</dbReference>
<dbReference type="InterPro" id="IPR016071">
    <property type="entry name" value="Staphylococal_nuclease_OB-fold"/>
</dbReference>
<keyword evidence="1" id="KW-0732">Signal</keyword>
<sequence length="162" mass="17865">MWKCTTISHRLGSLGIALAFVGAWANSLSAQTITDGDTIKQGGVTYRLWGIDAPELAQTCPDGWPAGRTAATRLQALTAGRSIVCQEKDRDRYGRTVAICRASGEDLGAILVREGMAWAFTRFSVDYVDQQEEARIANRGVHEHDCQPAWEWRVQQRAKSGQ</sequence>
<evidence type="ECO:0000313" key="3">
    <source>
        <dbReference type="EMBL" id="GEP57351.1"/>
    </source>
</evidence>
<evidence type="ECO:0000256" key="1">
    <source>
        <dbReference type="SAM" id="SignalP"/>
    </source>
</evidence>
<dbReference type="AlphaFoldDB" id="A0A512NEG7"/>
<dbReference type="PANTHER" id="PTHR12302:SF26">
    <property type="entry name" value="BLR1266 PROTEIN"/>
    <property type="match status" value="1"/>
</dbReference>
<dbReference type="SUPFAM" id="SSF50199">
    <property type="entry name" value="Staphylococcal nuclease"/>
    <property type="match status" value="1"/>
</dbReference>
<accession>A0A512NEG7</accession>
<feature type="signal peptide" evidence="1">
    <location>
        <begin position="1"/>
        <end position="25"/>
    </location>
</feature>
<evidence type="ECO:0000313" key="4">
    <source>
        <dbReference type="Proteomes" id="UP000321058"/>
    </source>
</evidence>
<dbReference type="SMART" id="SM00318">
    <property type="entry name" value="SNc"/>
    <property type="match status" value="1"/>
</dbReference>
<dbReference type="EMBL" id="BKAJ01000077">
    <property type="protein sequence ID" value="GEP57351.1"/>
    <property type="molecule type" value="Genomic_DNA"/>
</dbReference>
<dbReference type="Gene3D" id="2.40.50.90">
    <property type="match status" value="1"/>
</dbReference>
<feature type="chain" id="PRO_5021992858" description="TNase-like domain-containing protein" evidence="1">
    <location>
        <begin position="26"/>
        <end position="162"/>
    </location>
</feature>
<dbReference type="InterPro" id="IPR035437">
    <property type="entry name" value="SNase_OB-fold_sf"/>
</dbReference>
<dbReference type="OrthoDB" id="9805504at2"/>
<dbReference type="PROSITE" id="PS50830">
    <property type="entry name" value="TNASE_3"/>
    <property type="match status" value="1"/>
</dbReference>
<name>A0A512NEG7_9HYPH</name>
<evidence type="ECO:0000259" key="2">
    <source>
        <dbReference type="PROSITE" id="PS50830"/>
    </source>
</evidence>
<gene>
    <name evidence="3" type="ORF">RSO01_45170</name>
</gene>
<protein>
    <recommendedName>
        <fullName evidence="2">TNase-like domain-containing protein</fullName>
    </recommendedName>
</protein>
<comment type="caution">
    <text evidence="3">The sequence shown here is derived from an EMBL/GenBank/DDBJ whole genome shotgun (WGS) entry which is preliminary data.</text>
</comment>
<reference evidence="3 4" key="1">
    <citation type="submission" date="2019-07" db="EMBL/GenBank/DDBJ databases">
        <title>Whole genome shotgun sequence of Reyranella soli NBRC 108950.</title>
        <authorList>
            <person name="Hosoyama A."/>
            <person name="Uohara A."/>
            <person name="Ohji S."/>
            <person name="Ichikawa N."/>
        </authorList>
    </citation>
    <scope>NUCLEOTIDE SEQUENCE [LARGE SCALE GENOMIC DNA]</scope>
    <source>
        <strain evidence="3 4">NBRC 108950</strain>
    </source>
</reference>